<organism evidence="3 4">
    <name type="scientific">Nocardia carnea</name>
    <dbReference type="NCBI Taxonomy" id="37328"/>
    <lineage>
        <taxon>Bacteria</taxon>
        <taxon>Bacillati</taxon>
        <taxon>Actinomycetota</taxon>
        <taxon>Actinomycetes</taxon>
        <taxon>Mycobacteriales</taxon>
        <taxon>Nocardiaceae</taxon>
        <taxon>Nocardia</taxon>
    </lineage>
</organism>
<dbReference type="PANTHER" id="PTHR42912">
    <property type="entry name" value="METHYLTRANSFERASE"/>
    <property type="match status" value="1"/>
</dbReference>
<feature type="compositionally biased region" description="Low complexity" evidence="1">
    <location>
        <begin position="236"/>
        <end position="248"/>
    </location>
</feature>
<evidence type="ECO:0000259" key="2">
    <source>
        <dbReference type="Pfam" id="PF08241"/>
    </source>
</evidence>
<accession>A0ABW7TKD7</accession>
<dbReference type="InterPro" id="IPR050508">
    <property type="entry name" value="Methyltransf_Superfamily"/>
</dbReference>
<feature type="domain" description="Methyltransferase type 11" evidence="2">
    <location>
        <begin position="61"/>
        <end position="157"/>
    </location>
</feature>
<sequence>MTSDQHTRSPMFVDAPDTGLVIEGMRRYNLFTTVWFLGRHRRLLAELVRASGAQPGDDAADIGCGPGKLVRALGAQVGPRGSVAGIDPSATAIDYNHRRDTRPNHRYLAAPAQELPLPDASVDVVTCTFVMHHIPEEYREPAIAEMWRVLRPGGRLLLADARQTPRVRFLFGWSTRRNEGADPLAEVDIRRYTPALQSLGFAGIEYRESRYVTGVSTASKPFSSPLPSRTTREDSPPSSGSQHRSSQG</sequence>
<keyword evidence="3" id="KW-0489">Methyltransferase</keyword>
<keyword evidence="4" id="KW-1185">Reference proteome</keyword>
<comment type="caution">
    <text evidence="3">The sequence shown here is derived from an EMBL/GenBank/DDBJ whole genome shotgun (WGS) entry which is preliminary data.</text>
</comment>
<dbReference type="Pfam" id="PF08241">
    <property type="entry name" value="Methyltransf_11"/>
    <property type="match status" value="1"/>
</dbReference>
<dbReference type="EC" id="2.1.1.-" evidence="3"/>
<protein>
    <submittedName>
        <fullName evidence="3">Class I SAM-dependent methyltransferase</fullName>
        <ecNumber evidence="3">2.1.1.-</ecNumber>
    </submittedName>
</protein>
<evidence type="ECO:0000313" key="3">
    <source>
        <dbReference type="EMBL" id="MFI1461489.1"/>
    </source>
</evidence>
<evidence type="ECO:0000313" key="4">
    <source>
        <dbReference type="Proteomes" id="UP001611263"/>
    </source>
</evidence>
<reference evidence="3 4" key="1">
    <citation type="submission" date="2024-10" db="EMBL/GenBank/DDBJ databases">
        <title>The Natural Products Discovery Center: Release of the First 8490 Sequenced Strains for Exploring Actinobacteria Biosynthetic Diversity.</title>
        <authorList>
            <person name="Kalkreuter E."/>
            <person name="Kautsar S.A."/>
            <person name="Yang D."/>
            <person name="Bader C.D."/>
            <person name="Teijaro C.N."/>
            <person name="Fluegel L."/>
            <person name="Davis C.M."/>
            <person name="Simpson J.R."/>
            <person name="Lauterbach L."/>
            <person name="Steele A.D."/>
            <person name="Gui C."/>
            <person name="Meng S."/>
            <person name="Li G."/>
            <person name="Viehrig K."/>
            <person name="Ye F."/>
            <person name="Su P."/>
            <person name="Kiefer A.F."/>
            <person name="Nichols A."/>
            <person name="Cepeda A.J."/>
            <person name="Yan W."/>
            <person name="Fan B."/>
            <person name="Jiang Y."/>
            <person name="Adhikari A."/>
            <person name="Zheng C.-J."/>
            <person name="Schuster L."/>
            <person name="Cowan T.M."/>
            <person name="Smanski M.J."/>
            <person name="Chevrette M.G."/>
            <person name="De Carvalho L.P.S."/>
            <person name="Shen B."/>
        </authorList>
    </citation>
    <scope>NUCLEOTIDE SEQUENCE [LARGE SCALE GENOMIC DNA]</scope>
    <source>
        <strain evidence="3 4">NPDC020568</strain>
    </source>
</reference>
<dbReference type="SUPFAM" id="SSF53335">
    <property type="entry name" value="S-adenosyl-L-methionine-dependent methyltransferases"/>
    <property type="match status" value="1"/>
</dbReference>
<feature type="compositionally biased region" description="Polar residues" evidence="1">
    <location>
        <begin position="215"/>
        <end position="229"/>
    </location>
</feature>
<dbReference type="GO" id="GO:0032259">
    <property type="term" value="P:methylation"/>
    <property type="evidence" value="ECO:0007669"/>
    <property type="project" value="UniProtKB-KW"/>
</dbReference>
<dbReference type="Proteomes" id="UP001611263">
    <property type="component" value="Unassembled WGS sequence"/>
</dbReference>
<dbReference type="Gene3D" id="3.40.50.150">
    <property type="entry name" value="Vaccinia Virus protein VP39"/>
    <property type="match status" value="1"/>
</dbReference>
<gene>
    <name evidence="3" type="ORF">ACH4WX_12295</name>
</gene>
<name>A0ABW7TKD7_9NOCA</name>
<evidence type="ECO:0000256" key="1">
    <source>
        <dbReference type="SAM" id="MobiDB-lite"/>
    </source>
</evidence>
<dbReference type="RefSeq" id="WP_231508632.1">
    <property type="nucleotide sequence ID" value="NZ_JBIRUQ010000002.1"/>
</dbReference>
<dbReference type="GO" id="GO:0008168">
    <property type="term" value="F:methyltransferase activity"/>
    <property type="evidence" value="ECO:0007669"/>
    <property type="project" value="UniProtKB-KW"/>
</dbReference>
<dbReference type="InterPro" id="IPR013216">
    <property type="entry name" value="Methyltransf_11"/>
</dbReference>
<keyword evidence="3" id="KW-0808">Transferase</keyword>
<proteinExistence type="predicted"/>
<dbReference type="InterPro" id="IPR029063">
    <property type="entry name" value="SAM-dependent_MTases_sf"/>
</dbReference>
<dbReference type="EMBL" id="JBIRUQ010000002">
    <property type="protein sequence ID" value="MFI1461489.1"/>
    <property type="molecule type" value="Genomic_DNA"/>
</dbReference>
<feature type="region of interest" description="Disordered" evidence="1">
    <location>
        <begin position="215"/>
        <end position="248"/>
    </location>
</feature>
<dbReference type="CDD" id="cd02440">
    <property type="entry name" value="AdoMet_MTases"/>
    <property type="match status" value="1"/>
</dbReference>